<feature type="transmembrane region" description="Helical" evidence="1">
    <location>
        <begin position="38"/>
        <end position="60"/>
    </location>
</feature>
<keyword evidence="3" id="KW-1185">Reference proteome</keyword>
<accession>A0ABY6HLK1</accession>
<keyword evidence="1" id="KW-0812">Transmembrane</keyword>
<feature type="transmembrane region" description="Helical" evidence="1">
    <location>
        <begin position="66"/>
        <end position="84"/>
    </location>
</feature>
<gene>
    <name evidence="2" type="ORF">LNN31_08130</name>
</gene>
<name>A0ABY6HLK1_9FIRM</name>
<evidence type="ECO:0000313" key="3">
    <source>
        <dbReference type="Proteomes" id="UP001163550"/>
    </source>
</evidence>
<feature type="transmembrane region" description="Helical" evidence="1">
    <location>
        <begin position="180"/>
        <end position="201"/>
    </location>
</feature>
<evidence type="ECO:0000313" key="2">
    <source>
        <dbReference type="EMBL" id="UYO64376.1"/>
    </source>
</evidence>
<proteinExistence type="predicted"/>
<protein>
    <submittedName>
        <fullName evidence="2">Uncharacterized protein</fullName>
    </submittedName>
</protein>
<dbReference type="Proteomes" id="UP001163550">
    <property type="component" value="Chromosome"/>
</dbReference>
<dbReference type="RefSeq" id="WP_263993115.1">
    <property type="nucleotide sequence ID" value="NZ_CP087994.1"/>
</dbReference>
<evidence type="ECO:0000256" key="1">
    <source>
        <dbReference type="SAM" id="Phobius"/>
    </source>
</evidence>
<keyword evidence="1" id="KW-1133">Transmembrane helix</keyword>
<organism evidence="2 3">
    <name type="scientific">Acetobacterium wieringae</name>
    <dbReference type="NCBI Taxonomy" id="52694"/>
    <lineage>
        <taxon>Bacteria</taxon>
        <taxon>Bacillati</taxon>
        <taxon>Bacillota</taxon>
        <taxon>Clostridia</taxon>
        <taxon>Eubacteriales</taxon>
        <taxon>Eubacteriaceae</taxon>
        <taxon>Acetobacterium</taxon>
    </lineage>
</organism>
<reference evidence="2" key="1">
    <citation type="submission" date="2021-11" db="EMBL/GenBank/DDBJ databases">
        <title>Isoprene-degrading acetogen.</title>
        <authorList>
            <person name="Yang Y."/>
            <person name="Jin H."/>
            <person name="Yan J."/>
        </authorList>
    </citation>
    <scope>NUCLEOTIDE SEQUENCE</scope>
    <source>
        <strain evidence="2">Berkeley</strain>
    </source>
</reference>
<feature type="transmembrane region" description="Helical" evidence="1">
    <location>
        <begin position="145"/>
        <end position="168"/>
    </location>
</feature>
<sequence length="231" mass="27530">MTYKYIFIRNELFKIKPFKKMYALPRLFDKFQLYTKKFWMISFAYILFLALFAIFTYLGYLNLECQIVSAIFLLIFIFVLENLTDDFIFNEQAKRIDDKEKKKFYKEGLLKISKTLESHEINSKYRFEILKSECEKRIKPENKGFLIYGVNAFEILIAVPLSTLLTSLISPESNATPMNISFVIIFGVSILFLMKLCKLLFDFLDDNRKDIFLLEIIHEYEYSDFWDKLPG</sequence>
<keyword evidence="1" id="KW-0472">Membrane</keyword>
<dbReference type="EMBL" id="CP087994">
    <property type="protein sequence ID" value="UYO64376.1"/>
    <property type="molecule type" value="Genomic_DNA"/>
</dbReference>